<evidence type="ECO:0000313" key="2">
    <source>
        <dbReference type="Proteomes" id="UP001221302"/>
    </source>
</evidence>
<dbReference type="Proteomes" id="UP001221302">
    <property type="component" value="Unassembled WGS sequence"/>
</dbReference>
<dbReference type="AlphaFoldDB" id="A0AAE3NXX0"/>
<protein>
    <submittedName>
        <fullName evidence="1">Uncharacterized protein</fullName>
    </submittedName>
</protein>
<comment type="caution">
    <text evidence="1">The sequence shown here is derived from an EMBL/GenBank/DDBJ whole genome shotgun (WGS) entry which is preliminary data.</text>
</comment>
<evidence type="ECO:0000313" key="1">
    <source>
        <dbReference type="EMBL" id="MDF1610609.1"/>
    </source>
</evidence>
<name>A0AAE3NXX0_9BACT</name>
<dbReference type="PROSITE" id="PS51257">
    <property type="entry name" value="PROKAR_LIPOPROTEIN"/>
    <property type="match status" value="1"/>
</dbReference>
<reference evidence="1" key="1">
    <citation type="submission" date="2023-03" db="EMBL/GenBank/DDBJ databases">
        <title>Stygiobacter electus gen. nov., sp. nov., facultatively anaerobic thermotolerant bacterium of the class Ignavibacteria from a well of Yessentuki mineral water deposit.</title>
        <authorList>
            <person name="Podosokorskaya O.A."/>
            <person name="Elcheninov A.G."/>
            <person name="Petrova N.F."/>
            <person name="Zavarzina D.G."/>
            <person name="Kublanov I.V."/>
            <person name="Merkel A.Y."/>
        </authorList>
    </citation>
    <scope>NUCLEOTIDE SEQUENCE</scope>
    <source>
        <strain evidence="1">09-Me</strain>
    </source>
</reference>
<accession>A0AAE3NXX0</accession>
<dbReference type="EMBL" id="JARGDL010000001">
    <property type="protein sequence ID" value="MDF1610609.1"/>
    <property type="molecule type" value="Genomic_DNA"/>
</dbReference>
<proteinExistence type="predicted"/>
<dbReference type="RefSeq" id="WP_321534374.1">
    <property type="nucleotide sequence ID" value="NZ_JARGDL010000001.1"/>
</dbReference>
<gene>
    <name evidence="1" type="ORF">P0M35_00475</name>
</gene>
<sequence length="189" mass="21755">MKIKYLSILILFYSCNFFSTREPELPTSTSTSQIPATTPVILFNNFKSSIEEKILDNYLLCFVDAAFLNRKFKFIASANSLIQNPTLNDWGIEAERQYFNNLKSISLEGNSLKLNLNNLVNTSFGDSAIYQYDYEFNVNTKDPSISGTYKGTAQFKINLDKRNQWVITSWQDISKDNSKTWSDLKGRLY</sequence>
<keyword evidence="2" id="KW-1185">Reference proteome</keyword>
<organism evidence="1 2">
    <name type="scientific">Stygiobacter electus</name>
    <dbReference type="NCBI Taxonomy" id="3032292"/>
    <lineage>
        <taxon>Bacteria</taxon>
        <taxon>Pseudomonadati</taxon>
        <taxon>Ignavibacteriota</taxon>
        <taxon>Ignavibacteria</taxon>
        <taxon>Ignavibacteriales</taxon>
        <taxon>Melioribacteraceae</taxon>
        <taxon>Stygiobacter</taxon>
    </lineage>
</organism>